<name>A0A076LKA5_9GAMM</name>
<organism evidence="1 2">
    <name type="scientific">Edwardsiella anguillarum ET080813</name>
    <dbReference type="NCBI Taxonomy" id="667120"/>
    <lineage>
        <taxon>Bacteria</taxon>
        <taxon>Pseudomonadati</taxon>
        <taxon>Pseudomonadota</taxon>
        <taxon>Gammaproteobacteria</taxon>
        <taxon>Enterobacterales</taxon>
        <taxon>Hafniaceae</taxon>
        <taxon>Edwardsiella</taxon>
    </lineage>
</organism>
<evidence type="ECO:0000313" key="2">
    <source>
        <dbReference type="Proteomes" id="UP000028681"/>
    </source>
</evidence>
<dbReference type="KEGG" id="ete:ETEE_0589"/>
<dbReference type="Proteomes" id="UP000028681">
    <property type="component" value="Chromosome"/>
</dbReference>
<dbReference type="Gene3D" id="3.30.160.160">
    <property type="entry name" value="YegP-like"/>
    <property type="match status" value="1"/>
</dbReference>
<evidence type="ECO:0008006" key="3">
    <source>
        <dbReference type="Google" id="ProtNLM"/>
    </source>
</evidence>
<dbReference type="RefSeq" id="WP_034165727.1">
    <property type="nucleotide sequence ID" value="NZ_CP006664.1"/>
</dbReference>
<accession>A0A076LKA5</accession>
<sequence length="63" mass="7336">MNQVQDETYWKFYNTANGQWRWCQVESTGYIICCSGATFRQRADCIRDAQAHGYESPLELSHA</sequence>
<dbReference type="EMBL" id="CP006664">
    <property type="protein sequence ID" value="AIJ07063.1"/>
    <property type="molecule type" value="Genomic_DNA"/>
</dbReference>
<dbReference type="AlphaFoldDB" id="A0A076LKA5"/>
<protein>
    <recommendedName>
        <fullName evidence="3">DUF1508 domain-containing protein</fullName>
    </recommendedName>
</protein>
<reference evidence="1 2" key="1">
    <citation type="journal article" date="2012" name="PLoS ONE">
        <title>Edwardsiella comparative phylogenomics reveal the new intra/inter-species taxonomic relationships, virulence evolution and niche adaptation mechanisms.</title>
        <authorList>
            <person name="Yang M."/>
            <person name="Lv Y."/>
            <person name="Xiao J."/>
            <person name="Wu H."/>
            <person name="Zheng H."/>
            <person name="Liu Q."/>
            <person name="Zhang Y."/>
            <person name="Wang Q."/>
        </authorList>
    </citation>
    <scope>NUCLEOTIDE SEQUENCE [LARGE SCALE GENOMIC DNA]</scope>
    <source>
        <strain evidence="2">080813</strain>
    </source>
</reference>
<dbReference type="GeneID" id="33938334"/>
<gene>
    <name evidence="1" type="ORF">ETEE_0589</name>
</gene>
<proteinExistence type="predicted"/>
<dbReference type="HOGENOM" id="CLU_207754_0_0_6"/>
<evidence type="ECO:0000313" key="1">
    <source>
        <dbReference type="EMBL" id="AIJ07063.1"/>
    </source>
</evidence>